<sequence>MSPLFEKLKPSKSDGMSGIGADQGALETSGSPSFNPTKSADQEGDPDLGVGSGDGKGQERAPNTFGGPSFGRTSQTSKHDSELLNKLDPRIGYDGDEVREQDLEQYEKKYGRPEPVPDADSRGVDMVGIGPDQSALREDPTFRSQEQERSY</sequence>
<feature type="compositionally biased region" description="Basic and acidic residues" evidence="1">
    <location>
        <begin position="1"/>
        <end position="12"/>
    </location>
</feature>
<name>W9YZ41_9EURO</name>
<dbReference type="GeneID" id="19154968"/>
<protein>
    <submittedName>
        <fullName evidence="2">Uncharacterized protein</fullName>
    </submittedName>
</protein>
<feature type="compositionally biased region" description="Polar residues" evidence="1">
    <location>
        <begin position="26"/>
        <end position="39"/>
    </location>
</feature>
<dbReference type="EMBL" id="AMWN01000001">
    <property type="protein sequence ID" value="EXJ94940.1"/>
    <property type="molecule type" value="Genomic_DNA"/>
</dbReference>
<accession>W9YZ41</accession>
<evidence type="ECO:0000256" key="1">
    <source>
        <dbReference type="SAM" id="MobiDB-lite"/>
    </source>
</evidence>
<dbReference type="Proteomes" id="UP000019484">
    <property type="component" value="Unassembled WGS sequence"/>
</dbReference>
<feature type="compositionally biased region" description="Basic and acidic residues" evidence="1">
    <location>
        <begin position="135"/>
        <end position="151"/>
    </location>
</feature>
<comment type="caution">
    <text evidence="2">The sequence shown here is derived from an EMBL/GenBank/DDBJ whole genome shotgun (WGS) entry which is preliminary data.</text>
</comment>
<feature type="compositionally biased region" description="Basic and acidic residues" evidence="1">
    <location>
        <begin position="77"/>
        <end position="112"/>
    </location>
</feature>
<evidence type="ECO:0000313" key="2">
    <source>
        <dbReference type="EMBL" id="EXJ94940.1"/>
    </source>
</evidence>
<dbReference type="AlphaFoldDB" id="W9YZ41"/>
<organism evidence="2 3">
    <name type="scientific">Capronia coronata CBS 617.96</name>
    <dbReference type="NCBI Taxonomy" id="1182541"/>
    <lineage>
        <taxon>Eukaryota</taxon>
        <taxon>Fungi</taxon>
        <taxon>Dikarya</taxon>
        <taxon>Ascomycota</taxon>
        <taxon>Pezizomycotina</taxon>
        <taxon>Eurotiomycetes</taxon>
        <taxon>Chaetothyriomycetidae</taxon>
        <taxon>Chaetothyriales</taxon>
        <taxon>Herpotrichiellaceae</taxon>
        <taxon>Capronia</taxon>
    </lineage>
</organism>
<reference evidence="2 3" key="1">
    <citation type="submission" date="2013-03" db="EMBL/GenBank/DDBJ databases">
        <title>The Genome Sequence of Capronia coronata CBS 617.96.</title>
        <authorList>
            <consortium name="The Broad Institute Genomics Platform"/>
            <person name="Cuomo C."/>
            <person name="de Hoog S."/>
            <person name="Gorbushina A."/>
            <person name="Walker B."/>
            <person name="Young S.K."/>
            <person name="Zeng Q."/>
            <person name="Gargeya S."/>
            <person name="Fitzgerald M."/>
            <person name="Haas B."/>
            <person name="Abouelleil A."/>
            <person name="Allen A.W."/>
            <person name="Alvarado L."/>
            <person name="Arachchi H.M."/>
            <person name="Berlin A.M."/>
            <person name="Chapman S.B."/>
            <person name="Gainer-Dewar J."/>
            <person name="Goldberg J."/>
            <person name="Griggs A."/>
            <person name="Gujja S."/>
            <person name="Hansen M."/>
            <person name="Howarth C."/>
            <person name="Imamovic A."/>
            <person name="Ireland A."/>
            <person name="Larimer J."/>
            <person name="McCowan C."/>
            <person name="Murphy C."/>
            <person name="Pearson M."/>
            <person name="Poon T.W."/>
            <person name="Priest M."/>
            <person name="Roberts A."/>
            <person name="Saif S."/>
            <person name="Shea T."/>
            <person name="Sisk P."/>
            <person name="Sykes S."/>
            <person name="Wortman J."/>
            <person name="Nusbaum C."/>
            <person name="Birren B."/>
        </authorList>
    </citation>
    <scope>NUCLEOTIDE SEQUENCE [LARGE SCALE GENOMIC DNA]</scope>
    <source>
        <strain evidence="2 3">CBS 617.96</strain>
    </source>
</reference>
<dbReference type="HOGENOM" id="CLU_1731230_0_0_1"/>
<dbReference type="RefSeq" id="XP_007719169.1">
    <property type="nucleotide sequence ID" value="XM_007720979.1"/>
</dbReference>
<proteinExistence type="predicted"/>
<evidence type="ECO:0000313" key="3">
    <source>
        <dbReference type="Proteomes" id="UP000019484"/>
    </source>
</evidence>
<feature type="region of interest" description="Disordered" evidence="1">
    <location>
        <begin position="1"/>
        <end position="151"/>
    </location>
</feature>
<dbReference type="OrthoDB" id="4144239at2759"/>
<gene>
    <name evidence="2" type="ORF">A1O1_00058</name>
</gene>
<keyword evidence="3" id="KW-1185">Reference proteome</keyword>